<accession>A0A330L386</accession>
<evidence type="ECO:0000313" key="2">
    <source>
        <dbReference type="Proteomes" id="UP000248168"/>
    </source>
</evidence>
<dbReference type="EMBL" id="OUNR01000002">
    <property type="protein sequence ID" value="SPP64228.1"/>
    <property type="molecule type" value="Genomic_DNA"/>
</dbReference>
<gene>
    <name evidence="1" type="ORF">NITLEN_100098</name>
</gene>
<name>A0A330L386_9BACT</name>
<evidence type="ECO:0000313" key="1">
    <source>
        <dbReference type="EMBL" id="SPP64228.1"/>
    </source>
</evidence>
<dbReference type="RefSeq" id="WP_121988646.1">
    <property type="nucleotide sequence ID" value="NZ_OUNR01000002.1"/>
</dbReference>
<keyword evidence="2" id="KW-1185">Reference proteome</keyword>
<dbReference type="AlphaFoldDB" id="A0A330L386"/>
<dbReference type="InParanoid" id="A0A330L386"/>
<proteinExistence type="predicted"/>
<protein>
    <submittedName>
        <fullName evidence="1">Uncharacterized protein</fullName>
    </submittedName>
</protein>
<dbReference type="Proteomes" id="UP000248168">
    <property type="component" value="Unassembled WGS sequence"/>
</dbReference>
<organism evidence="1 2">
    <name type="scientific">Nitrospira lenta</name>
    <dbReference type="NCBI Taxonomy" id="1436998"/>
    <lineage>
        <taxon>Bacteria</taxon>
        <taxon>Pseudomonadati</taxon>
        <taxon>Nitrospirota</taxon>
        <taxon>Nitrospiria</taxon>
        <taxon>Nitrospirales</taxon>
        <taxon>Nitrospiraceae</taxon>
        <taxon>Nitrospira</taxon>
    </lineage>
</organism>
<dbReference type="OrthoDB" id="8899863at2"/>
<sequence length="138" mass="15642">METPLLDTPPDNSVHSYVPLGYIAVYDAPLNCDFAFVAYKETDKDSGNWRVRIRSTQTVGAALEAPAIASKAKETDAQGKPFFLWGYKLEPRATDQRQIEFRVYQEGGIPKEVEIFIQLRQFDQSADTPQSLRFPWPA</sequence>
<reference evidence="2" key="1">
    <citation type="submission" date="2018-04" db="EMBL/GenBank/DDBJ databases">
        <authorList>
            <person name="Lucker S."/>
            <person name="Sakoula D."/>
        </authorList>
    </citation>
    <scope>NUCLEOTIDE SEQUENCE [LARGE SCALE GENOMIC DNA]</scope>
</reference>